<sequence>MSAFHVVLRFLRLAASGLGVVEFSKDMGFSFKRVLNFEEVALQTLAEVAGLRAEQLNELVSWTGRPAGDIRMHFRGELVPSRALRSPVVRGCPDCLRADIAAQSVAPLTAITYRGDWQLKDAKVCIMHNRPLVPLWEEDTPLRRWDFQARFLDLQATLGAAQAEETAFNVTAHDLWLDRRLRTGKDGTWFKGHTVFAAARLCKHIGRQIVDHGLVCMGLPVEEDRPEQRGYRSLVVPESMVAVIDQRRTNVEPPTAAAFARSIGLRKKGAFLAFIQDGHTPATLIENPKTGKAAYHMT</sequence>
<evidence type="ECO:0000259" key="1">
    <source>
        <dbReference type="Pfam" id="PF06527"/>
    </source>
</evidence>
<protein>
    <recommendedName>
        <fullName evidence="1">TniQ domain-containing protein</fullName>
    </recommendedName>
</protein>
<dbReference type="Proteomes" id="UP000436694">
    <property type="component" value="Unassembled WGS sequence"/>
</dbReference>
<name>A0A844AVX4_9RHOB</name>
<keyword evidence="3" id="KW-1185">Reference proteome</keyword>
<dbReference type="InterPro" id="IPR009492">
    <property type="entry name" value="TniQ"/>
</dbReference>
<dbReference type="Pfam" id="PF06527">
    <property type="entry name" value="TniQ"/>
    <property type="match status" value="1"/>
</dbReference>
<dbReference type="RefSeq" id="WP_153548538.1">
    <property type="nucleotide sequence ID" value="NZ_WIXK01000007.1"/>
</dbReference>
<evidence type="ECO:0000313" key="2">
    <source>
        <dbReference type="EMBL" id="MQY43638.1"/>
    </source>
</evidence>
<gene>
    <name evidence="2" type="ORF">GG681_13405</name>
</gene>
<proteinExistence type="predicted"/>
<comment type="caution">
    <text evidence="2">The sequence shown here is derived from an EMBL/GenBank/DDBJ whole genome shotgun (WGS) entry which is preliminary data.</text>
</comment>
<feature type="domain" description="TniQ" evidence="1">
    <location>
        <begin position="17"/>
        <end position="132"/>
    </location>
</feature>
<organism evidence="2 3">
    <name type="scientific">Tritonibacter aquimaris</name>
    <dbReference type="NCBI Taxonomy" id="2663379"/>
    <lineage>
        <taxon>Bacteria</taxon>
        <taxon>Pseudomonadati</taxon>
        <taxon>Pseudomonadota</taxon>
        <taxon>Alphaproteobacteria</taxon>
        <taxon>Rhodobacterales</taxon>
        <taxon>Paracoccaceae</taxon>
        <taxon>Tritonibacter</taxon>
    </lineage>
</organism>
<accession>A0A844AVX4</accession>
<dbReference type="EMBL" id="WIXK01000007">
    <property type="protein sequence ID" value="MQY43638.1"/>
    <property type="molecule type" value="Genomic_DNA"/>
</dbReference>
<reference evidence="2 3" key="1">
    <citation type="submission" date="2019-10" db="EMBL/GenBank/DDBJ databases">
        <title>Epibacterium sp. nov., isolated from seawater.</title>
        <authorList>
            <person name="Zhang X."/>
            <person name="Li N."/>
        </authorList>
    </citation>
    <scope>NUCLEOTIDE SEQUENCE [LARGE SCALE GENOMIC DNA]</scope>
    <source>
        <strain evidence="2 3">SM1969</strain>
    </source>
</reference>
<dbReference type="AlphaFoldDB" id="A0A844AVX4"/>
<evidence type="ECO:0000313" key="3">
    <source>
        <dbReference type="Proteomes" id="UP000436694"/>
    </source>
</evidence>